<dbReference type="RefSeq" id="WP_253652984.1">
    <property type="nucleotide sequence ID" value="NZ_BAAAOE010000004.1"/>
</dbReference>
<dbReference type="InterPro" id="IPR050631">
    <property type="entry name" value="PheA/TfdB_FAD_monoxygenase"/>
</dbReference>
<evidence type="ECO:0000313" key="3">
    <source>
        <dbReference type="EMBL" id="MCP2159413.1"/>
    </source>
</evidence>
<dbReference type="NCBIfam" id="NF004829">
    <property type="entry name" value="PRK06183.1-3"/>
    <property type="match status" value="1"/>
</dbReference>
<accession>A0ABT1H0X8</accession>
<dbReference type="Gene3D" id="3.30.70.2450">
    <property type="match status" value="1"/>
</dbReference>
<organism evidence="3 4">
    <name type="scientific">Williamsia serinedens</name>
    <dbReference type="NCBI Taxonomy" id="391736"/>
    <lineage>
        <taxon>Bacteria</taxon>
        <taxon>Bacillati</taxon>
        <taxon>Actinomycetota</taxon>
        <taxon>Actinomycetes</taxon>
        <taxon>Mycobacteriales</taxon>
        <taxon>Nocardiaceae</taxon>
        <taxon>Williamsia</taxon>
    </lineage>
</organism>
<sequence>MTIDNPVSPACEDTVDLAIIGFGPAGATAANFAGQFGLRAVVIERDTDVYPRQRAIAMDDQALRVVRAIGLYDEITARMHMGVTARFIGVDGRPFLSTPTAPTDECGDPLANFFYQPWLEGTLRGGVSRYDDVEVITGHEGRLVDQDSDGVTVDIVPTRRQRATRRIRARYVMACDGGSSPTRKAVGGTFAGSSYSEQWMDIQAEVKRPLPFDPHFDFLCNPERPGVRCPCPGGHFRWEWRINEGETVEQMLSDETIWSMLRAEGISPDDIDIKRTWTYTFHVRKAARWRIGRVLLAGDAAHVMPPFAGQGISGALRDVANVMWKLSDVVAGRADPALLDTYQTEREAHHDAMLRRAEMFGRMVMPPNRIVARARDISVRALAPTSPGRLLVGRMARPPRLSPGFTDAGRDRSPAVGHLLKAATVASPGIVQHRIDEALGPGWAILGLGRNPSTEIPRHILAAWKTFEPRLVTIRPGTSVVADGELGDPVGELWDWMRERRVRFLVVRPDRYVHSAACRAADLPLPAPRYSAVDSSPVQTA</sequence>
<dbReference type="Pfam" id="PF01494">
    <property type="entry name" value="FAD_binding_3"/>
    <property type="match status" value="1"/>
</dbReference>
<dbReference type="PANTHER" id="PTHR43476:SF3">
    <property type="entry name" value="FAD-BINDING MONOOXYGENASE"/>
    <property type="match status" value="1"/>
</dbReference>
<gene>
    <name evidence="3" type="ORF">LX12_000577</name>
</gene>
<dbReference type="PRINTS" id="PR00420">
    <property type="entry name" value="RNGMNOXGNASE"/>
</dbReference>
<reference evidence="3 4" key="1">
    <citation type="submission" date="2022-06" db="EMBL/GenBank/DDBJ databases">
        <title>Genomic Encyclopedia of Archaeal and Bacterial Type Strains, Phase II (KMG-II): from individual species to whole genera.</title>
        <authorList>
            <person name="Goeker M."/>
        </authorList>
    </citation>
    <scope>NUCLEOTIDE SEQUENCE [LARGE SCALE GENOMIC DNA]</scope>
    <source>
        <strain evidence="3 4">DSM 45037</strain>
    </source>
</reference>
<dbReference type="PANTHER" id="PTHR43476">
    <property type="entry name" value="3-(3-HYDROXY-PHENYL)PROPIONATE/3-HYDROXYCINNAMIC ACID HYDROXYLASE"/>
    <property type="match status" value="1"/>
</dbReference>
<dbReference type="InterPro" id="IPR036188">
    <property type="entry name" value="FAD/NAD-bd_sf"/>
</dbReference>
<keyword evidence="1" id="KW-0560">Oxidoreductase</keyword>
<dbReference type="InterPro" id="IPR002938">
    <property type="entry name" value="FAD-bd"/>
</dbReference>
<keyword evidence="4" id="KW-1185">Reference proteome</keyword>
<dbReference type="Gene3D" id="3.50.50.60">
    <property type="entry name" value="FAD/NAD(P)-binding domain"/>
    <property type="match status" value="1"/>
</dbReference>
<dbReference type="EMBL" id="JAMTCG010000001">
    <property type="protein sequence ID" value="MCP2159413.1"/>
    <property type="molecule type" value="Genomic_DNA"/>
</dbReference>
<comment type="caution">
    <text evidence="3">The sequence shown here is derived from an EMBL/GenBank/DDBJ whole genome shotgun (WGS) entry which is preliminary data.</text>
</comment>
<feature type="domain" description="FAD-binding" evidence="2">
    <location>
        <begin position="15"/>
        <end position="357"/>
    </location>
</feature>
<proteinExistence type="predicted"/>
<protein>
    <submittedName>
        <fullName evidence="3">3-(3-hydroxy-phenyl)propionate hydroxylase</fullName>
    </submittedName>
</protein>
<evidence type="ECO:0000313" key="4">
    <source>
        <dbReference type="Proteomes" id="UP001205740"/>
    </source>
</evidence>
<name>A0ABT1H0X8_9NOCA</name>
<dbReference type="SUPFAM" id="SSF51905">
    <property type="entry name" value="FAD/NAD(P)-binding domain"/>
    <property type="match status" value="1"/>
</dbReference>
<evidence type="ECO:0000259" key="2">
    <source>
        <dbReference type="Pfam" id="PF01494"/>
    </source>
</evidence>
<evidence type="ECO:0000256" key="1">
    <source>
        <dbReference type="ARBA" id="ARBA00023002"/>
    </source>
</evidence>
<dbReference type="Proteomes" id="UP001205740">
    <property type="component" value="Unassembled WGS sequence"/>
</dbReference>